<feature type="domain" description="Beta-xylosidase C-terminal Concanavalin A-like" evidence="7">
    <location>
        <begin position="331"/>
        <end position="527"/>
    </location>
</feature>
<dbReference type="InterPro" id="IPR006710">
    <property type="entry name" value="Glyco_hydro_43"/>
</dbReference>
<evidence type="ECO:0000256" key="6">
    <source>
        <dbReference type="RuleBase" id="RU361187"/>
    </source>
</evidence>
<dbReference type="Pfam" id="PF17851">
    <property type="entry name" value="GH43_C2"/>
    <property type="match status" value="1"/>
</dbReference>
<dbReference type="EMBL" id="AAOT01000066">
    <property type="protein sequence ID" value="EAR49481.1"/>
    <property type="molecule type" value="Genomic_DNA"/>
</dbReference>
<evidence type="ECO:0000256" key="2">
    <source>
        <dbReference type="ARBA" id="ARBA00022801"/>
    </source>
</evidence>
<dbReference type="InterPro" id="IPR013320">
    <property type="entry name" value="ConA-like_dom_sf"/>
</dbReference>
<evidence type="ECO:0000313" key="9">
    <source>
        <dbReference type="Proteomes" id="UP000003635"/>
    </source>
</evidence>
<dbReference type="InterPro" id="IPR051795">
    <property type="entry name" value="Glycosyl_Hydrlase_43"/>
</dbReference>
<evidence type="ECO:0000256" key="5">
    <source>
        <dbReference type="PIRSR" id="PIRSR606710-2"/>
    </source>
</evidence>
<dbReference type="HOGENOM" id="CLU_016508_2_1_5"/>
<comment type="caution">
    <text evidence="8">The sequence shown here is derived from an EMBL/GenBank/DDBJ whole genome shotgun (WGS) entry which is preliminary data.</text>
</comment>
<feature type="site" description="Important for catalytic activity, responsible for pKa modulation of the active site Glu and correct orientation of both the proton donor and substrate" evidence="5">
    <location>
        <position position="126"/>
    </location>
</feature>
<dbReference type="OrthoDB" id="9801455at2"/>
<feature type="active site" description="Proton acceptor" evidence="4">
    <location>
        <position position="13"/>
    </location>
</feature>
<dbReference type="eggNOG" id="COG3507">
    <property type="taxonomic scope" value="Bacteria"/>
</dbReference>
<proteinExistence type="inferred from homology"/>
<keyword evidence="3 6" id="KW-0326">Glycosidase</keyword>
<evidence type="ECO:0000259" key="7">
    <source>
        <dbReference type="Pfam" id="PF17851"/>
    </source>
</evidence>
<dbReference type="SUPFAM" id="SSF75005">
    <property type="entry name" value="Arabinanase/levansucrase/invertase"/>
    <property type="match status" value="1"/>
</dbReference>
<dbReference type="STRING" id="314256.OG2516_13906"/>
<dbReference type="Gene3D" id="2.115.10.20">
    <property type="entry name" value="Glycosyl hydrolase domain, family 43"/>
    <property type="match status" value="1"/>
</dbReference>
<dbReference type="InterPro" id="IPR041542">
    <property type="entry name" value="GH43_C2"/>
</dbReference>
<protein>
    <submittedName>
        <fullName evidence="8">Putative beta-xylosidase protein</fullName>
    </submittedName>
</protein>
<dbReference type="CDD" id="cd09000">
    <property type="entry name" value="GH43_SXA-like"/>
    <property type="match status" value="1"/>
</dbReference>
<dbReference type="GO" id="GO:0005975">
    <property type="term" value="P:carbohydrate metabolic process"/>
    <property type="evidence" value="ECO:0007669"/>
    <property type="project" value="InterPro"/>
</dbReference>
<evidence type="ECO:0000256" key="3">
    <source>
        <dbReference type="ARBA" id="ARBA00023295"/>
    </source>
</evidence>
<accession>Q2C9Y2</accession>
<dbReference type="RefSeq" id="WP_007256297.1">
    <property type="nucleotide sequence ID" value="NZ_CH724108.1"/>
</dbReference>
<organism evidence="8 9">
    <name type="scientific">Oceanicola granulosus (strain ATCC BAA-861 / DSM 15982 / KCTC 12143 / HTCC2516)</name>
    <dbReference type="NCBI Taxonomy" id="314256"/>
    <lineage>
        <taxon>Bacteria</taxon>
        <taxon>Pseudomonadati</taxon>
        <taxon>Pseudomonadota</taxon>
        <taxon>Alphaproteobacteria</taxon>
        <taxon>Rhodobacterales</taxon>
        <taxon>Roseobacteraceae</taxon>
        <taxon>Oceanicola</taxon>
    </lineage>
</organism>
<dbReference type="Proteomes" id="UP000003635">
    <property type="component" value="Unassembled WGS sequence"/>
</dbReference>
<evidence type="ECO:0000256" key="1">
    <source>
        <dbReference type="ARBA" id="ARBA00009865"/>
    </source>
</evidence>
<dbReference type="Pfam" id="PF04616">
    <property type="entry name" value="Glyco_hydro_43"/>
    <property type="match status" value="1"/>
</dbReference>
<reference evidence="8 9" key="1">
    <citation type="journal article" date="2010" name="J. Bacteriol.">
        <title>Genome sequences of Oceanicola granulosus HTCC2516(T) and Oceanicola batsensis HTCC2597(TDelta).</title>
        <authorList>
            <person name="Thrash J.C."/>
            <person name="Cho J.C."/>
            <person name="Vergin K.L."/>
            <person name="Giovannoni S.J."/>
        </authorList>
    </citation>
    <scope>NUCLEOTIDE SEQUENCE [LARGE SCALE GENOMIC DNA]</scope>
    <source>
        <strain evidence="9">ATCC BAA-861 / DSM 15982 / KCTC 12143 / HTCC2516</strain>
    </source>
</reference>
<dbReference type="AlphaFoldDB" id="Q2C9Y2"/>
<dbReference type="SUPFAM" id="SSF49899">
    <property type="entry name" value="Concanavalin A-like lectins/glucanases"/>
    <property type="match status" value="1"/>
</dbReference>
<dbReference type="PANTHER" id="PTHR42812:SF12">
    <property type="entry name" value="BETA-XYLOSIDASE-RELATED"/>
    <property type="match status" value="1"/>
</dbReference>
<comment type="similarity">
    <text evidence="1 6">Belongs to the glycosyl hydrolase 43 family.</text>
</comment>
<dbReference type="InterPro" id="IPR023296">
    <property type="entry name" value="Glyco_hydro_beta-prop_sf"/>
</dbReference>
<keyword evidence="9" id="KW-1185">Reference proteome</keyword>
<gene>
    <name evidence="8" type="ORF">OG2516_13906</name>
</gene>
<dbReference type="GO" id="GO:0004553">
    <property type="term" value="F:hydrolase activity, hydrolyzing O-glycosyl compounds"/>
    <property type="evidence" value="ECO:0007669"/>
    <property type="project" value="InterPro"/>
</dbReference>
<feature type="active site" description="Proton donor" evidence="4">
    <location>
        <position position="191"/>
    </location>
</feature>
<dbReference type="Gene3D" id="2.60.120.200">
    <property type="match status" value="1"/>
</dbReference>
<evidence type="ECO:0000256" key="4">
    <source>
        <dbReference type="PIRSR" id="PIRSR606710-1"/>
    </source>
</evidence>
<name>Q2C9Y2_OCEGH</name>
<keyword evidence="2 6" id="KW-0378">Hydrolase</keyword>
<dbReference type="PANTHER" id="PTHR42812">
    <property type="entry name" value="BETA-XYLOSIDASE"/>
    <property type="match status" value="1"/>
</dbReference>
<sequence length="530" mass="59319">MIVNPVLKGFNADPSFCRVGEDYYLAVSTFEWYPGVRIHHSRDLVNWTLVSMPLDRAGLLDMRGNPDSCGIWAPCLSHDGDKFWLVYTDVKRLDGAFKDAHNYITTCEAVDGRWSDPWYVNSSGFDPSLFHDDDGRKWFVNQQWNHRGPGTGGNPAHASFDGILLQEWSPETGLTGPVKNIYPGTDRGLTEAPHLFKRNGYYYLTTAEGGTGYKHAVTMARSRDIWGPYEDHPQKHLMCAEDSDGPIQRTGHGQYVETHWGEHYHSFLMGRPIPGPDGGRFCPLGREAGLEKVVWKDDWLWLEHGGLVAREQVPAPTDATPVPDAAVDYDFTGPLSLDFQWPRTPETDRIFRLEDGALVLTGRESLGSFFEQALVARRQEHFTYAAETELDFAPETYQQAAGLTTYYNRGKFHAALVSHEPGLGRALTMLSCPGDWPEYRLTQPADPVPLAEGPVALKVTVDRHRQQFHYRQGDGDWAPFGPELDASVISDEGGRGEHASFTGAFVGMVAMDTSGRGREARFTRFGYDPT</sequence>
<evidence type="ECO:0000313" key="8">
    <source>
        <dbReference type="EMBL" id="EAR49481.1"/>
    </source>
</evidence>